<dbReference type="Pfam" id="PF02984">
    <property type="entry name" value="Cyclin_C"/>
    <property type="match status" value="1"/>
</dbReference>
<dbReference type="InterPro" id="IPR006671">
    <property type="entry name" value="Cyclin_N"/>
</dbReference>
<feature type="compositionally biased region" description="Polar residues" evidence="5">
    <location>
        <begin position="1"/>
        <end position="22"/>
    </location>
</feature>
<dbReference type="SMART" id="SM00385">
    <property type="entry name" value="CYCLIN"/>
    <property type="match status" value="1"/>
</dbReference>
<dbReference type="Pfam" id="PF00134">
    <property type="entry name" value="Cyclin_N"/>
    <property type="match status" value="1"/>
</dbReference>
<dbReference type="InterPro" id="IPR039361">
    <property type="entry name" value="Cyclin"/>
</dbReference>
<evidence type="ECO:0008006" key="10">
    <source>
        <dbReference type="Google" id="ProtNLM"/>
    </source>
</evidence>
<protein>
    <recommendedName>
        <fullName evidence="10">Cyclin N-terminal domain-containing protein</fullName>
    </recommendedName>
</protein>
<evidence type="ECO:0000256" key="4">
    <source>
        <dbReference type="RuleBase" id="RU000383"/>
    </source>
</evidence>
<keyword evidence="2 4" id="KW-0195">Cyclin</keyword>
<evidence type="ECO:0000259" key="7">
    <source>
        <dbReference type="SMART" id="SM01332"/>
    </source>
</evidence>
<reference evidence="8" key="1">
    <citation type="submission" date="2021-06" db="EMBL/GenBank/DDBJ databases">
        <authorList>
            <person name="Hodson N. C."/>
            <person name="Mongue J. A."/>
            <person name="Jaron S. K."/>
        </authorList>
    </citation>
    <scope>NUCLEOTIDE SEQUENCE</scope>
</reference>
<dbReference type="SMART" id="SM01332">
    <property type="entry name" value="Cyclin_C"/>
    <property type="match status" value="1"/>
</dbReference>
<proteinExistence type="inferred from homology"/>
<dbReference type="GO" id="GO:0051301">
    <property type="term" value="P:cell division"/>
    <property type="evidence" value="ECO:0007669"/>
    <property type="project" value="UniProtKB-KW"/>
</dbReference>
<feature type="domain" description="Cyclin-like" evidence="6">
    <location>
        <begin position="97"/>
        <end position="182"/>
    </location>
</feature>
<dbReference type="PANTHER" id="PTHR10177">
    <property type="entry name" value="CYCLINS"/>
    <property type="match status" value="1"/>
</dbReference>
<dbReference type="Proteomes" id="UP000708208">
    <property type="component" value="Unassembled WGS sequence"/>
</dbReference>
<feature type="compositionally biased region" description="Polar residues" evidence="5">
    <location>
        <begin position="35"/>
        <end position="48"/>
    </location>
</feature>
<evidence type="ECO:0000313" key="9">
    <source>
        <dbReference type="Proteomes" id="UP000708208"/>
    </source>
</evidence>
<gene>
    <name evidence="8" type="ORF">AFUS01_LOCUS43623</name>
</gene>
<dbReference type="FunFam" id="1.10.472.10:FF:000001">
    <property type="entry name" value="G2/mitotic-specific cyclin"/>
    <property type="match status" value="1"/>
</dbReference>
<evidence type="ECO:0000259" key="6">
    <source>
        <dbReference type="SMART" id="SM00385"/>
    </source>
</evidence>
<comment type="similarity">
    <text evidence="4">Belongs to the cyclin family.</text>
</comment>
<dbReference type="InterPro" id="IPR004367">
    <property type="entry name" value="Cyclin_C-dom"/>
</dbReference>
<dbReference type="AlphaFoldDB" id="A0A8J2LJ69"/>
<dbReference type="InterPro" id="IPR013763">
    <property type="entry name" value="Cyclin-like_dom"/>
</dbReference>
<comment type="caution">
    <text evidence="8">The sequence shown here is derived from an EMBL/GenBank/DDBJ whole genome shotgun (WGS) entry which is preliminary data.</text>
</comment>
<organism evidence="8 9">
    <name type="scientific">Allacma fusca</name>
    <dbReference type="NCBI Taxonomy" id="39272"/>
    <lineage>
        <taxon>Eukaryota</taxon>
        <taxon>Metazoa</taxon>
        <taxon>Ecdysozoa</taxon>
        <taxon>Arthropoda</taxon>
        <taxon>Hexapoda</taxon>
        <taxon>Collembola</taxon>
        <taxon>Symphypleona</taxon>
        <taxon>Sminthuridae</taxon>
        <taxon>Allacma</taxon>
    </lineage>
</organism>
<dbReference type="CDD" id="cd20519">
    <property type="entry name" value="CYCLIN_CCNE_rpt1"/>
    <property type="match status" value="1"/>
</dbReference>
<evidence type="ECO:0000256" key="5">
    <source>
        <dbReference type="SAM" id="MobiDB-lite"/>
    </source>
</evidence>
<feature type="domain" description="Cyclin C-terminal" evidence="7">
    <location>
        <begin position="191"/>
        <end position="327"/>
    </location>
</feature>
<dbReference type="EMBL" id="CAJVCH010570104">
    <property type="protein sequence ID" value="CAG7834084.1"/>
    <property type="molecule type" value="Genomic_DNA"/>
</dbReference>
<keyword evidence="3" id="KW-0131">Cell cycle</keyword>
<feature type="region of interest" description="Disordered" evidence="5">
    <location>
        <begin position="1"/>
        <end position="51"/>
    </location>
</feature>
<keyword evidence="9" id="KW-1185">Reference proteome</keyword>
<feature type="region of interest" description="Disordered" evidence="5">
    <location>
        <begin position="358"/>
        <end position="386"/>
    </location>
</feature>
<sequence>MPFSLGDSSLSCETMDGQTGRSTPPPCKLQRKSNGDSGWLQSEESFSRPSPLPPVSFGDCTEVWELMCKTDLRYRKDMHVFQKHPVLSPQMRAILLDWLMDVCEAYNMYRETLYLATDFLDRYLSHQINISKHHLQLIGITCLFVAAKVEEIYPPKLQTFAYVTDGACTEQEILDMEIVIMTTLKWKLTPITPASWVNVFLQILSVTPHRVNCLHFLRSRAIRLNLSPPEPEDMHLVAPNYSGIDYVRALRIIDLTILDLQSFRFSYSALAASSIYHTKGRDAALGASGYRWEDLAPCVNWMAPFAAVVKKHDVPDVLPGISGISDEARHLIQSHSITLTMLDQVEVLSQTSKICSPMTHSEGLLTPPRSSKKRKKPSPGLDPPYF</sequence>
<name>A0A8J2LJ69_9HEXA</name>
<evidence type="ECO:0000256" key="3">
    <source>
        <dbReference type="ARBA" id="ARBA00023306"/>
    </source>
</evidence>
<evidence type="ECO:0000313" key="8">
    <source>
        <dbReference type="EMBL" id="CAG7834084.1"/>
    </source>
</evidence>
<evidence type="ECO:0000256" key="2">
    <source>
        <dbReference type="ARBA" id="ARBA00023127"/>
    </source>
</evidence>
<accession>A0A8J2LJ69</accession>
<dbReference type="CDD" id="cd20520">
    <property type="entry name" value="CYCLIN_CCNE_rpt2"/>
    <property type="match status" value="1"/>
</dbReference>
<evidence type="ECO:0000256" key="1">
    <source>
        <dbReference type="ARBA" id="ARBA00022618"/>
    </source>
</evidence>
<dbReference type="OrthoDB" id="5590282at2759"/>
<keyword evidence="1" id="KW-0132">Cell division</keyword>